<organism evidence="1 2">
    <name type="scientific">Zarea fungicola</name>
    <dbReference type="NCBI Taxonomy" id="93591"/>
    <lineage>
        <taxon>Eukaryota</taxon>
        <taxon>Fungi</taxon>
        <taxon>Dikarya</taxon>
        <taxon>Ascomycota</taxon>
        <taxon>Pezizomycotina</taxon>
        <taxon>Sordariomycetes</taxon>
        <taxon>Hypocreomycetidae</taxon>
        <taxon>Hypocreales</taxon>
        <taxon>Cordycipitaceae</taxon>
        <taxon>Zarea</taxon>
    </lineage>
</organism>
<evidence type="ECO:0000313" key="2">
    <source>
        <dbReference type="Proteomes" id="UP001143910"/>
    </source>
</evidence>
<gene>
    <name evidence="1" type="ORF">NQ176_g655</name>
</gene>
<name>A0ACC1NY51_9HYPO</name>
<proteinExistence type="predicted"/>
<dbReference type="EMBL" id="JANJQO010000027">
    <property type="protein sequence ID" value="KAJ2983496.1"/>
    <property type="molecule type" value="Genomic_DNA"/>
</dbReference>
<accession>A0ACC1NY51</accession>
<sequence length="197" mass="22942">MNSPIHGHSVPALTDHALERAGQLTPDVEFRDEAKHNARFACRNHHKGLSRTTINKQRSLIKDPKYWEKEANLYSNVLANVIYGNLVTKCTNDKGTTDWQAVGIHFIRRLTRHGLKTSEIDDKRSTIEDAEYWELEEKRFKEFSKMEEKALDARLQANRRPRTMTPETTESDQTSQPPPHRRRARAGRRGSTKRRQR</sequence>
<protein>
    <submittedName>
        <fullName evidence="1">Uncharacterized protein</fullName>
    </submittedName>
</protein>
<keyword evidence="2" id="KW-1185">Reference proteome</keyword>
<evidence type="ECO:0000313" key="1">
    <source>
        <dbReference type="EMBL" id="KAJ2983496.1"/>
    </source>
</evidence>
<comment type="caution">
    <text evidence="1">The sequence shown here is derived from an EMBL/GenBank/DDBJ whole genome shotgun (WGS) entry which is preliminary data.</text>
</comment>
<reference evidence="1" key="1">
    <citation type="submission" date="2022-08" db="EMBL/GenBank/DDBJ databases">
        <title>Genome Sequence of Lecanicillium fungicola.</title>
        <authorList>
            <person name="Buettner E."/>
        </authorList>
    </citation>
    <scope>NUCLEOTIDE SEQUENCE</scope>
    <source>
        <strain evidence="1">Babe33</strain>
    </source>
</reference>
<dbReference type="Proteomes" id="UP001143910">
    <property type="component" value="Unassembled WGS sequence"/>
</dbReference>